<dbReference type="Proteomes" id="UP000251002">
    <property type="component" value="Unassembled WGS sequence"/>
</dbReference>
<accession>A0A365KQP7</accession>
<dbReference type="PANTHER" id="PTHR47271:SF2">
    <property type="entry name" value="ARGININE DEIMINASE"/>
    <property type="match status" value="1"/>
</dbReference>
<reference evidence="1 2" key="1">
    <citation type="submission" date="2018-06" db="EMBL/GenBank/DDBJ databases">
        <title>The draft genome sequences of strains SCU63 and S1.</title>
        <authorList>
            <person name="Gan L."/>
        </authorList>
    </citation>
    <scope>NUCLEOTIDE SEQUENCE [LARGE SCALE GENOMIC DNA]</scope>
    <source>
        <strain evidence="1 2">SCU63</strain>
    </source>
</reference>
<dbReference type="EMBL" id="QLZR01000006">
    <property type="protein sequence ID" value="RAZ75449.1"/>
    <property type="molecule type" value="Genomic_DNA"/>
</dbReference>
<dbReference type="GO" id="GO:0016990">
    <property type="term" value="F:arginine deiminase activity"/>
    <property type="evidence" value="ECO:0007669"/>
    <property type="project" value="TreeGrafter"/>
</dbReference>
<sequence length="285" mass="32388">MSAFTKSSPSARCKSEYDSLRRVLLCPPEYMEIKDVINDVQKSYQEENINTEKAMQQHKKFLEALQHEGVETDLLNPSEAFPEQVFTRDIGFTVGDTVYIAEMASEIRQGEEGVLQKWLTKNDFQPEALGGNRVEGGDVLIDRDTVFVGISSRTCKNAVDELQKKLPEFEVIPISFDEKYLHLDCVFNILSPTEALIYEEALDQETIDMLSNRYTLLPVDQQEQFALGTNVLSIGDRRVFSQPQNTKVNALLRANDFRVIEVDFSEIIKSGGAFRCCTLPLIREE</sequence>
<evidence type="ECO:0000313" key="1">
    <source>
        <dbReference type="EMBL" id="RAZ75449.1"/>
    </source>
</evidence>
<name>A0A365KQP7_9BACL</name>
<dbReference type="PANTHER" id="PTHR47271">
    <property type="entry name" value="ARGININE DEIMINASE"/>
    <property type="match status" value="1"/>
</dbReference>
<dbReference type="AlphaFoldDB" id="A0A365KQP7"/>
<evidence type="ECO:0000313" key="2">
    <source>
        <dbReference type="Proteomes" id="UP000251002"/>
    </source>
</evidence>
<dbReference type="Gene3D" id="3.75.10.10">
    <property type="entry name" value="L-arginine/glycine Amidinotransferase, Chain A"/>
    <property type="match status" value="1"/>
</dbReference>
<dbReference type="RefSeq" id="WP_112224260.1">
    <property type="nucleotide sequence ID" value="NZ_CP047673.1"/>
</dbReference>
<gene>
    <name evidence="1" type="ORF">DP120_13830</name>
</gene>
<organism evidence="1 2">
    <name type="scientific">Planococcus halotolerans</name>
    <dbReference type="NCBI Taxonomy" id="2233542"/>
    <lineage>
        <taxon>Bacteria</taxon>
        <taxon>Bacillati</taxon>
        <taxon>Bacillota</taxon>
        <taxon>Bacilli</taxon>
        <taxon>Bacillales</taxon>
        <taxon>Caryophanaceae</taxon>
        <taxon>Planococcus</taxon>
    </lineage>
</organism>
<dbReference type="SUPFAM" id="SSF55909">
    <property type="entry name" value="Pentein"/>
    <property type="match status" value="1"/>
</dbReference>
<proteinExistence type="predicted"/>
<evidence type="ECO:0008006" key="3">
    <source>
        <dbReference type="Google" id="ProtNLM"/>
    </source>
</evidence>
<dbReference type="GO" id="GO:0019546">
    <property type="term" value="P:L-arginine deiminase pathway"/>
    <property type="evidence" value="ECO:0007669"/>
    <property type="project" value="TreeGrafter"/>
</dbReference>
<dbReference type="Pfam" id="PF19420">
    <property type="entry name" value="DDAH_eukar"/>
    <property type="match status" value="1"/>
</dbReference>
<keyword evidence="2" id="KW-1185">Reference proteome</keyword>
<protein>
    <recommendedName>
        <fullName evidence="3">N-dimethylarginine dimethylaminohydrolase</fullName>
    </recommendedName>
</protein>
<comment type="caution">
    <text evidence="1">The sequence shown here is derived from an EMBL/GenBank/DDBJ whole genome shotgun (WGS) entry which is preliminary data.</text>
</comment>